<organism evidence="1 2">
    <name type="scientific">Methylorubrum populi</name>
    <dbReference type="NCBI Taxonomy" id="223967"/>
    <lineage>
        <taxon>Bacteria</taxon>
        <taxon>Pseudomonadati</taxon>
        <taxon>Pseudomonadota</taxon>
        <taxon>Alphaproteobacteria</taxon>
        <taxon>Hyphomicrobiales</taxon>
        <taxon>Methylobacteriaceae</taxon>
        <taxon>Methylorubrum</taxon>
    </lineage>
</organism>
<dbReference type="EMBL" id="AP014809">
    <property type="protein sequence ID" value="BAU93338.1"/>
    <property type="molecule type" value="Genomic_DNA"/>
</dbReference>
<evidence type="ECO:0000313" key="1">
    <source>
        <dbReference type="EMBL" id="BAU93338.1"/>
    </source>
</evidence>
<evidence type="ECO:0000313" key="2">
    <source>
        <dbReference type="Proteomes" id="UP000218288"/>
    </source>
</evidence>
<dbReference type="AlphaFoldDB" id="A0A161JLE6"/>
<protein>
    <submittedName>
        <fullName evidence="1">Major facilitator superfamily transporter</fullName>
    </submittedName>
</protein>
<accession>A0A161JLE6</accession>
<dbReference type="Proteomes" id="UP000218288">
    <property type="component" value="Chromosome"/>
</dbReference>
<gene>
    <name evidence="1" type="ORF">MPPM_4733</name>
</gene>
<proteinExistence type="predicted"/>
<sequence length="78" mass="8639">MSAEIVFDRDCQSAPFWLRIPVAEGNVAIVELPGCVSLPAAVRRADELGHFPMHWWQADSRVRMPIPSGIVRTLLPAS</sequence>
<reference evidence="1 2" key="1">
    <citation type="journal article" date="2016" name="Genome Announc.">
        <title>Complete Genome Sequence of Methylobacterium populi P-1M, Isolated from Pink-Pigmented Household Biofilm.</title>
        <authorList>
            <person name="Morohoshi T."/>
            <person name="Ikeda T."/>
        </authorList>
    </citation>
    <scope>NUCLEOTIDE SEQUENCE [LARGE SCALE GENOMIC DNA]</scope>
    <source>
        <strain evidence="1 2">P-1M</strain>
    </source>
</reference>
<name>A0A161JLE6_9HYPH</name>